<dbReference type="InterPro" id="IPR000639">
    <property type="entry name" value="Epox_hydrolase-like"/>
</dbReference>
<evidence type="ECO:0000313" key="1">
    <source>
        <dbReference type="EMBL" id="KXK08678.1"/>
    </source>
</evidence>
<name>A0A136KH72_9BACT</name>
<dbReference type="SUPFAM" id="SSF53474">
    <property type="entry name" value="alpha/beta-Hydrolases"/>
    <property type="match status" value="1"/>
</dbReference>
<accession>A0A136KH72</accession>
<proteinExistence type="predicted"/>
<reference evidence="1 2" key="1">
    <citation type="submission" date="2015-02" db="EMBL/GenBank/DDBJ databases">
        <title>Improved understanding of the partial-nitritation anammox process through 23 genomes representing the majority of the microbial community.</title>
        <authorList>
            <person name="Speth D.R."/>
            <person name="In T Zandt M."/>
            <person name="Guerrero Cruz S."/>
            <person name="Jetten M.S."/>
            <person name="Dutilh B.E."/>
        </authorList>
    </citation>
    <scope>NUCLEOTIDE SEQUENCE [LARGE SCALE GENOMIC DNA]</scope>
    <source>
        <strain evidence="1">OLB21</strain>
    </source>
</reference>
<dbReference type="GO" id="GO:0016787">
    <property type="term" value="F:hydrolase activity"/>
    <property type="evidence" value="ECO:0007669"/>
    <property type="project" value="UniProtKB-KW"/>
</dbReference>
<dbReference type="Proteomes" id="UP000070449">
    <property type="component" value="Unassembled WGS sequence"/>
</dbReference>
<keyword evidence="1" id="KW-0378">Hydrolase</keyword>
<sequence>MHRFDRELVDAYGLSGRRLMDPKAFVQMGMSVTTNIVEDDLKDCSVPVQFIFGSEDKITSPASAKKKMQNAKGDFKFAEIANAGHIVTLEKPMQVAEIIIEFLRNI</sequence>
<dbReference type="STRING" id="1617427.UZ20_WS6002000682"/>
<comment type="caution">
    <text evidence="1">The sequence shown here is derived from an EMBL/GenBank/DDBJ whole genome shotgun (WGS) entry which is preliminary data.</text>
</comment>
<protein>
    <submittedName>
        <fullName evidence="1">Alpha/beta hydrolase family protein</fullName>
    </submittedName>
</protein>
<dbReference type="AlphaFoldDB" id="A0A136KH72"/>
<dbReference type="Gene3D" id="3.40.50.1820">
    <property type="entry name" value="alpha/beta hydrolase"/>
    <property type="match status" value="1"/>
</dbReference>
<organism evidence="1 2">
    <name type="scientific">candidate division WS6 bacterium OLB21</name>
    <dbReference type="NCBI Taxonomy" id="1617427"/>
    <lineage>
        <taxon>Bacteria</taxon>
        <taxon>Candidatus Dojkabacteria</taxon>
    </lineage>
</organism>
<dbReference type="InterPro" id="IPR029058">
    <property type="entry name" value="AB_hydrolase_fold"/>
</dbReference>
<evidence type="ECO:0000313" key="2">
    <source>
        <dbReference type="Proteomes" id="UP000070449"/>
    </source>
</evidence>
<dbReference type="PRINTS" id="PR00412">
    <property type="entry name" value="EPOXHYDRLASE"/>
</dbReference>
<gene>
    <name evidence="1" type="ORF">UZ20_WS6002000682</name>
</gene>
<dbReference type="EMBL" id="JYPD01000022">
    <property type="protein sequence ID" value="KXK08678.1"/>
    <property type="molecule type" value="Genomic_DNA"/>
</dbReference>